<keyword evidence="3" id="KW-1185">Reference proteome</keyword>
<dbReference type="PANTHER" id="PTHR31642">
    <property type="entry name" value="TRICHOTHECENE 3-O-ACETYLTRANSFERASE"/>
    <property type="match status" value="1"/>
</dbReference>
<name>W1PWR1_AMBTC</name>
<evidence type="ECO:0000313" key="2">
    <source>
        <dbReference type="EMBL" id="ERN12613.1"/>
    </source>
</evidence>
<dbReference type="InterPro" id="IPR023213">
    <property type="entry name" value="CAT-like_dom_sf"/>
</dbReference>
<dbReference type="eggNOG" id="ENOG502QYRK">
    <property type="taxonomic scope" value="Eukaryota"/>
</dbReference>
<proteinExistence type="inferred from homology"/>
<dbReference type="AlphaFoldDB" id="W1PWR1"/>
<dbReference type="Proteomes" id="UP000017836">
    <property type="component" value="Unassembled WGS sequence"/>
</dbReference>
<dbReference type="InterPro" id="IPR050317">
    <property type="entry name" value="Plant_Fungal_Acyltransferase"/>
</dbReference>
<dbReference type="PANTHER" id="PTHR31642:SF266">
    <property type="entry name" value="HXXXD-TYPE ACYL-TRANSFERASE FAMILY PROTEIN"/>
    <property type="match status" value="1"/>
</dbReference>
<organism evidence="2 3">
    <name type="scientific">Amborella trichopoda</name>
    <dbReference type="NCBI Taxonomy" id="13333"/>
    <lineage>
        <taxon>Eukaryota</taxon>
        <taxon>Viridiplantae</taxon>
        <taxon>Streptophyta</taxon>
        <taxon>Embryophyta</taxon>
        <taxon>Tracheophyta</taxon>
        <taxon>Spermatophyta</taxon>
        <taxon>Magnoliopsida</taxon>
        <taxon>Amborellales</taxon>
        <taxon>Amborellaceae</taxon>
        <taxon>Amborella</taxon>
    </lineage>
</organism>
<protein>
    <submittedName>
        <fullName evidence="2">Uncharacterized protein</fullName>
    </submittedName>
</protein>
<dbReference type="Gene3D" id="3.30.559.10">
    <property type="entry name" value="Chloramphenicol acetyltransferase-like domain"/>
    <property type="match status" value="1"/>
</dbReference>
<comment type="similarity">
    <text evidence="1">Belongs to the plant acyltransferase family.</text>
</comment>
<accession>W1PWR1</accession>
<sequence length="166" mass="18366">MANFQVEIIQQDTVVPALPLEESRVPLSNLDLFIPPVDFGVFFCYKQPLLKHGYSEITGKLKKSLSEVLVSYYVLSGEIVVNNGGKPEILCGSRGVEFLEASAEIELKDLDLHKPDESVEGKIIPTKKWGVFCVQLTKLKCGSIVVACTFDHRVADAYSANMFLIS</sequence>
<dbReference type="Gramene" id="ERN12613">
    <property type="protein sequence ID" value="ERN12613"/>
    <property type="gene ID" value="AMTR_s00025p00227680"/>
</dbReference>
<gene>
    <name evidence="2" type="ORF">AMTR_s00025p00227680</name>
</gene>
<evidence type="ECO:0000313" key="3">
    <source>
        <dbReference type="Proteomes" id="UP000017836"/>
    </source>
</evidence>
<dbReference type="OMA" id="ANFQVEI"/>
<dbReference type="HOGENOM" id="CLU_110443_0_0_1"/>
<evidence type="ECO:0000256" key="1">
    <source>
        <dbReference type="ARBA" id="ARBA00009861"/>
    </source>
</evidence>
<reference evidence="3" key="1">
    <citation type="journal article" date="2013" name="Science">
        <title>The Amborella genome and the evolution of flowering plants.</title>
        <authorList>
            <consortium name="Amborella Genome Project"/>
        </authorList>
    </citation>
    <scope>NUCLEOTIDE SEQUENCE [LARGE SCALE GENOMIC DNA]</scope>
</reference>
<dbReference type="Pfam" id="PF02458">
    <property type="entry name" value="Transferase"/>
    <property type="match status" value="1"/>
</dbReference>
<dbReference type="EMBL" id="KI392614">
    <property type="protein sequence ID" value="ERN12613.1"/>
    <property type="molecule type" value="Genomic_DNA"/>
</dbReference>